<evidence type="ECO:0000256" key="3">
    <source>
        <dbReference type="ARBA" id="ARBA00023125"/>
    </source>
</evidence>
<evidence type="ECO:0000256" key="2">
    <source>
        <dbReference type="ARBA" id="ARBA00022840"/>
    </source>
</evidence>
<keyword evidence="4" id="KW-0812">Transmembrane</keyword>
<dbReference type="Gene3D" id="3.40.50.300">
    <property type="entry name" value="P-loop containing nucleotide triphosphate hydrolases"/>
    <property type="match status" value="1"/>
</dbReference>
<evidence type="ECO:0000256" key="4">
    <source>
        <dbReference type="SAM" id="Phobius"/>
    </source>
</evidence>
<keyword evidence="4" id="KW-0472">Membrane</keyword>
<dbReference type="AlphaFoldDB" id="A0A316DQP9"/>
<name>A0A316DQP9_9FLAO</name>
<dbReference type="GO" id="GO:0030983">
    <property type="term" value="F:mismatched DNA binding"/>
    <property type="evidence" value="ECO:0007669"/>
    <property type="project" value="InterPro"/>
</dbReference>
<evidence type="ECO:0000313" key="7">
    <source>
        <dbReference type="Proteomes" id="UP000245430"/>
    </source>
</evidence>
<dbReference type="PANTHER" id="PTHR11361">
    <property type="entry name" value="DNA MISMATCH REPAIR PROTEIN MUTS FAMILY MEMBER"/>
    <property type="match status" value="1"/>
</dbReference>
<dbReference type="SMART" id="SM00534">
    <property type="entry name" value="MUTSac"/>
    <property type="match status" value="1"/>
</dbReference>
<reference evidence="6 7" key="1">
    <citation type="submission" date="2018-05" db="EMBL/GenBank/DDBJ databases">
        <title>Genomic Encyclopedia of Archaeal and Bacterial Type Strains, Phase II (KMG-II): from individual species to whole genera.</title>
        <authorList>
            <person name="Goeker M."/>
        </authorList>
    </citation>
    <scope>NUCLEOTIDE SEQUENCE [LARGE SCALE GENOMIC DNA]</scope>
    <source>
        <strain evidence="6 7">DSM 22637</strain>
    </source>
</reference>
<keyword evidence="2" id="KW-0067">ATP-binding</keyword>
<dbReference type="Pfam" id="PF00488">
    <property type="entry name" value="MutS_V"/>
    <property type="match status" value="1"/>
</dbReference>
<dbReference type="InterPro" id="IPR045076">
    <property type="entry name" value="MutS"/>
</dbReference>
<comment type="caution">
    <text evidence="6">The sequence shown here is derived from an EMBL/GenBank/DDBJ whole genome shotgun (WGS) entry which is preliminary data.</text>
</comment>
<dbReference type="PANTHER" id="PTHR11361:SF99">
    <property type="entry name" value="DNA MISMATCH REPAIR PROTEIN"/>
    <property type="match status" value="1"/>
</dbReference>
<dbReference type="GO" id="GO:0006298">
    <property type="term" value="P:mismatch repair"/>
    <property type="evidence" value="ECO:0007669"/>
    <property type="project" value="InterPro"/>
</dbReference>
<dbReference type="GO" id="GO:0005524">
    <property type="term" value="F:ATP binding"/>
    <property type="evidence" value="ECO:0007669"/>
    <property type="project" value="UniProtKB-KW"/>
</dbReference>
<dbReference type="SUPFAM" id="SSF52540">
    <property type="entry name" value="P-loop containing nucleoside triphosphate hydrolases"/>
    <property type="match status" value="1"/>
</dbReference>
<evidence type="ECO:0000313" key="6">
    <source>
        <dbReference type="EMBL" id="PWK20324.1"/>
    </source>
</evidence>
<keyword evidence="1" id="KW-0547">Nucleotide-binding</keyword>
<keyword evidence="7" id="KW-1185">Reference proteome</keyword>
<feature type="transmembrane region" description="Helical" evidence="4">
    <location>
        <begin position="59"/>
        <end position="78"/>
    </location>
</feature>
<feature type="transmembrane region" description="Helical" evidence="4">
    <location>
        <begin position="241"/>
        <end position="259"/>
    </location>
</feature>
<dbReference type="Proteomes" id="UP000245430">
    <property type="component" value="Unassembled WGS sequence"/>
</dbReference>
<dbReference type="InterPro" id="IPR000432">
    <property type="entry name" value="DNA_mismatch_repair_MutS_C"/>
</dbReference>
<organism evidence="6 7">
    <name type="scientific">Xanthomarina spongicola</name>
    <dbReference type="NCBI Taxonomy" id="570520"/>
    <lineage>
        <taxon>Bacteria</taxon>
        <taxon>Pseudomonadati</taxon>
        <taxon>Bacteroidota</taxon>
        <taxon>Flavobacteriia</taxon>
        <taxon>Flavobacteriales</taxon>
        <taxon>Flavobacteriaceae</taxon>
        <taxon>Xanthomarina</taxon>
    </lineage>
</organism>
<proteinExistence type="predicted"/>
<feature type="transmembrane region" description="Helical" evidence="4">
    <location>
        <begin position="215"/>
        <end position="235"/>
    </location>
</feature>
<protein>
    <submittedName>
        <fullName evidence="6">MutS-like protein</fullName>
    </submittedName>
</protein>
<keyword evidence="3" id="KW-0238">DNA-binding</keyword>
<sequence length="598" mass="68524">MFLYSSNLVMKNPSTFYKKQLEKHQQNLKKFNKKLIGMSSLRLLVFLITAAGIYVTFNIWQVALGIGIIGVALFIFLLSKYTDVKRLRNVSKALVLINEEEIKIASGDFHHRDTGEKFLDPHHFYSLDIDLFGRGSFFQFINRTAINEGAETLAKALTANTIEEIELKQNAIKELSKNPEWRQQFSAFATLIEAETPALKIIDWLNNHNSFLPKFMLWIPRVFSLASIIIITLGMFKIVDLGFVGYWLLLGLIITGLYLKKINVLASNTDKVRDTFRQYALLLKQIENETFFSELLKNKQAYIQQEHKKASEIFSQFSKYLDALDNRNNMISAIFGNGFFLSDLKNAYNIEQWISKYKTTVDHWFEVVSFFDAYNTLGNYAFNHPEYVFPEIVNNKTVIEAKNLGHPLLDKNKRVDSNLEIHNQEFFIVTGANMAGKSTFLRTVSLHIVMANSGLPVCAKSSKYAPVKLITSMRTSDSLTDDSSYFFSELTRLKFIVDEIAKEPYFIILDEILKGTNSTDKAIGSRKFVEKLVAGNATGIIATHDLSLCEISKELDEVKNYYFDAQIINDELFFDYKFKDGICQNMNASFLLKKMEIV</sequence>
<feature type="transmembrane region" description="Helical" evidence="4">
    <location>
        <begin position="35"/>
        <end position="53"/>
    </location>
</feature>
<accession>A0A316DQP9</accession>
<dbReference type="SUPFAM" id="SSF48334">
    <property type="entry name" value="DNA repair protein MutS, domain III"/>
    <property type="match status" value="1"/>
</dbReference>
<dbReference type="InterPro" id="IPR036187">
    <property type="entry name" value="DNA_mismatch_repair_MutS_sf"/>
</dbReference>
<dbReference type="GO" id="GO:0005829">
    <property type="term" value="C:cytosol"/>
    <property type="evidence" value="ECO:0007669"/>
    <property type="project" value="TreeGrafter"/>
</dbReference>
<evidence type="ECO:0000256" key="1">
    <source>
        <dbReference type="ARBA" id="ARBA00022741"/>
    </source>
</evidence>
<keyword evidence="4" id="KW-1133">Transmembrane helix</keyword>
<feature type="domain" description="DNA mismatch repair proteins mutS family" evidence="5">
    <location>
        <begin position="424"/>
        <end position="596"/>
    </location>
</feature>
<dbReference type="GO" id="GO:0140664">
    <property type="term" value="F:ATP-dependent DNA damage sensor activity"/>
    <property type="evidence" value="ECO:0007669"/>
    <property type="project" value="InterPro"/>
</dbReference>
<dbReference type="EMBL" id="QGGP01000001">
    <property type="protein sequence ID" value="PWK20324.1"/>
    <property type="molecule type" value="Genomic_DNA"/>
</dbReference>
<evidence type="ECO:0000259" key="5">
    <source>
        <dbReference type="SMART" id="SM00534"/>
    </source>
</evidence>
<gene>
    <name evidence="6" type="ORF">LX78_00023</name>
</gene>
<dbReference type="InterPro" id="IPR027417">
    <property type="entry name" value="P-loop_NTPase"/>
</dbReference>